<dbReference type="PROSITE" id="PS51063">
    <property type="entry name" value="HTH_CRP_2"/>
    <property type="match status" value="1"/>
</dbReference>
<evidence type="ECO:0000256" key="3">
    <source>
        <dbReference type="ARBA" id="ARBA00023163"/>
    </source>
</evidence>
<evidence type="ECO:0000259" key="6">
    <source>
        <dbReference type="PROSITE" id="PS51063"/>
    </source>
</evidence>
<dbReference type="GO" id="GO:0003700">
    <property type="term" value="F:DNA-binding transcription factor activity"/>
    <property type="evidence" value="ECO:0007669"/>
    <property type="project" value="InterPro"/>
</dbReference>
<keyword evidence="1" id="KW-0805">Transcription regulation</keyword>
<dbReference type="InterPro" id="IPR018335">
    <property type="entry name" value="Tscrpt_reg_HTH_Crp-type_CS"/>
</dbReference>
<reference evidence="7" key="1">
    <citation type="submission" date="2021-04" db="EMBL/GenBank/DDBJ databases">
        <title>The genome sequence of Ideonella sp. 4Y11.</title>
        <authorList>
            <person name="Liu Y."/>
        </authorList>
    </citation>
    <scope>NUCLEOTIDE SEQUENCE</scope>
    <source>
        <strain evidence="7">4Y11</strain>
    </source>
</reference>
<dbReference type="AlphaFoldDB" id="A0A940YKJ9"/>
<feature type="region of interest" description="Disordered" evidence="4">
    <location>
        <begin position="1"/>
        <end position="30"/>
    </location>
</feature>
<dbReference type="InterPro" id="IPR014710">
    <property type="entry name" value="RmlC-like_jellyroll"/>
</dbReference>
<dbReference type="InterPro" id="IPR050397">
    <property type="entry name" value="Env_Response_Regulators"/>
</dbReference>
<keyword evidence="8" id="KW-1185">Reference proteome</keyword>
<evidence type="ECO:0000256" key="2">
    <source>
        <dbReference type="ARBA" id="ARBA00023125"/>
    </source>
</evidence>
<gene>
    <name evidence="7" type="ORF">KAK06_07145</name>
</gene>
<dbReference type="InterPro" id="IPR036390">
    <property type="entry name" value="WH_DNA-bd_sf"/>
</dbReference>
<evidence type="ECO:0000256" key="4">
    <source>
        <dbReference type="SAM" id="MobiDB-lite"/>
    </source>
</evidence>
<feature type="domain" description="Cyclic nucleotide-binding" evidence="5">
    <location>
        <begin position="45"/>
        <end position="165"/>
    </location>
</feature>
<dbReference type="PROSITE" id="PS00042">
    <property type="entry name" value="HTH_CRP_1"/>
    <property type="match status" value="1"/>
</dbReference>
<evidence type="ECO:0000259" key="5">
    <source>
        <dbReference type="PROSITE" id="PS50042"/>
    </source>
</evidence>
<dbReference type="InterPro" id="IPR018490">
    <property type="entry name" value="cNMP-bd_dom_sf"/>
</dbReference>
<dbReference type="SMART" id="SM00419">
    <property type="entry name" value="HTH_CRP"/>
    <property type="match status" value="1"/>
</dbReference>
<evidence type="ECO:0000313" key="7">
    <source>
        <dbReference type="EMBL" id="MBQ0958732.1"/>
    </source>
</evidence>
<evidence type="ECO:0000313" key="8">
    <source>
        <dbReference type="Proteomes" id="UP000678374"/>
    </source>
</evidence>
<keyword evidence="3" id="KW-0804">Transcription</keyword>
<proteinExistence type="predicted"/>
<dbReference type="SMART" id="SM00100">
    <property type="entry name" value="cNMP"/>
    <property type="match status" value="1"/>
</dbReference>
<protein>
    <submittedName>
        <fullName evidence="7">Crp/Fnr family transcriptional regulator</fullName>
    </submittedName>
</protein>
<dbReference type="Proteomes" id="UP000678374">
    <property type="component" value="Unassembled WGS sequence"/>
</dbReference>
<dbReference type="GO" id="GO:0005829">
    <property type="term" value="C:cytosol"/>
    <property type="evidence" value="ECO:0007669"/>
    <property type="project" value="TreeGrafter"/>
</dbReference>
<keyword evidence="2" id="KW-0238">DNA-binding</keyword>
<organism evidence="7 8">
    <name type="scientific">Ideonella aquatica</name>
    <dbReference type="NCBI Taxonomy" id="2824119"/>
    <lineage>
        <taxon>Bacteria</taxon>
        <taxon>Pseudomonadati</taxon>
        <taxon>Pseudomonadota</taxon>
        <taxon>Betaproteobacteria</taxon>
        <taxon>Burkholderiales</taxon>
        <taxon>Sphaerotilaceae</taxon>
        <taxon>Ideonella</taxon>
    </lineage>
</organism>
<dbReference type="Gene3D" id="1.10.10.10">
    <property type="entry name" value="Winged helix-like DNA-binding domain superfamily/Winged helix DNA-binding domain"/>
    <property type="match status" value="1"/>
</dbReference>
<dbReference type="EMBL" id="JAGQDE010000004">
    <property type="protein sequence ID" value="MBQ0958732.1"/>
    <property type="molecule type" value="Genomic_DNA"/>
</dbReference>
<dbReference type="InterPro" id="IPR012318">
    <property type="entry name" value="HTH_CRP"/>
</dbReference>
<dbReference type="PANTHER" id="PTHR24567">
    <property type="entry name" value="CRP FAMILY TRANSCRIPTIONAL REGULATORY PROTEIN"/>
    <property type="match status" value="1"/>
</dbReference>
<dbReference type="SUPFAM" id="SSF51206">
    <property type="entry name" value="cAMP-binding domain-like"/>
    <property type="match status" value="1"/>
</dbReference>
<dbReference type="InterPro" id="IPR036388">
    <property type="entry name" value="WH-like_DNA-bd_sf"/>
</dbReference>
<feature type="domain" description="HTH crp-type" evidence="6">
    <location>
        <begin position="179"/>
        <end position="249"/>
    </location>
</feature>
<dbReference type="CDD" id="cd00038">
    <property type="entry name" value="CAP_ED"/>
    <property type="match status" value="1"/>
</dbReference>
<dbReference type="InterPro" id="IPR000595">
    <property type="entry name" value="cNMP-bd_dom"/>
</dbReference>
<dbReference type="SUPFAM" id="SSF46785">
    <property type="entry name" value="Winged helix' DNA-binding domain"/>
    <property type="match status" value="1"/>
</dbReference>
<name>A0A940YKJ9_9BURK</name>
<dbReference type="GO" id="GO:0003677">
    <property type="term" value="F:DNA binding"/>
    <property type="evidence" value="ECO:0007669"/>
    <property type="project" value="UniProtKB-KW"/>
</dbReference>
<dbReference type="PANTHER" id="PTHR24567:SF74">
    <property type="entry name" value="HTH-TYPE TRANSCRIPTIONAL REGULATOR ARCR"/>
    <property type="match status" value="1"/>
</dbReference>
<dbReference type="Pfam" id="PF13545">
    <property type="entry name" value="HTH_Crp_2"/>
    <property type="match status" value="1"/>
</dbReference>
<evidence type="ECO:0000256" key="1">
    <source>
        <dbReference type="ARBA" id="ARBA00023015"/>
    </source>
</evidence>
<sequence>MGEHGQPWQAPEVATGAKADPAGPTWPNRGQETVSLAQLLRRLPLFASLDEPAAAELARHCSKRRIRRGELIQMQGARTSELGVLLSGRAHSFRTDPRGREVIIDLIRVGDPLGDLALIDGQPHSSSVRSEEECDLLVVPGPVFAVTLATRPLVAQVLLMQLSQRVRTAYRRVASLAHQDVGERLLQRLMDLSVPDGDEWVLRERIARQDLAKMIGASREMVSRTMKELETTRTIRYRADGSIVLRRLT</sequence>
<dbReference type="Gene3D" id="2.60.120.10">
    <property type="entry name" value="Jelly Rolls"/>
    <property type="match status" value="1"/>
</dbReference>
<dbReference type="RefSeq" id="WP_210801241.1">
    <property type="nucleotide sequence ID" value="NZ_JAGQDE010000004.1"/>
</dbReference>
<dbReference type="PROSITE" id="PS50042">
    <property type="entry name" value="CNMP_BINDING_3"/>
    <property type="match status" value="1"/>
</dbReference>
<comment type="caution">
    <text evidence="7">The sequence shown here is derived from an EMBL/GenBank/DDBJ whole genome shotgun (WGS) entry which is preliminary data.</text>
</comment>
<dbReference type="Pfam" id="PF00027">
    <property type="entry name" value="cNMP_binding"/>
    <property type="match status" value="1"/>
</dbReference>
<accession>A0A940YKJ9</accession>